<name>A0A6G0VLD4_APHCR</name>
<accession>A0A6G0VLD4</accession>
<keyword evidence="3" id="KW-1185">Reference proteome</keyword>
<evidence type="ECO:0000256" key="1">
    <source>
        <dbReference type="SAM" id="MobiDB-lite"/>
    </source>
</evidence>
<reference evidence="2 3" key="1">
    <citation type="submission" date="2019-08" db="EMBL/GenBank/DDBJ databases">
        <title>Whole genome of Aphis craccivora.</title>
        <authorList>
            <person name="Voronova N.V."/>
            <person name="Shulinski R.S."/>
            <person name="Bandarenka Y.V."/>
            <person name="Zhorov D.G."/>
            <person name="Warner D."/>
        </authorList>
    </citation>
    <scope>NUCLEOTIDE SEQUENCE [LARGE SCALE GENOMIC DNA]</scope>
    <source>
        <strain evidence="2">180601</strain>
        <tissue evidence="2">Whole Body</tissue>
    </source>
</reference>
<protein>
    <submittedName>
        <fullName evidence="2">USP domain-containing protein</fullName>
    </submittedName>
</protein>
<dbReference type="Proteomes" id="UP000478052">
    <property type="component" value="Unassembled WGS sequence"/>
</dbReference>
<organism evidence="2 3">
    <name type="scientific">Aphis craccivora</name>
    <name type="common">Cowpea aphid</name>
    <dbReference type="NCBI Taxonomy" id="307492"/>
    <lineage>
        <taxon>Eukaryota</taxon>
        <taxon>Metazoa</taxon>
        <taxon>Ecdysozoa</taxon>
        <taxon>Arthropoda</taxon>
        <taxon>Hexapoda</taxon>
        <taxon>Insecta</taxon>
        <taxon>Pterygota</taxon>
        <taxon>Neoptera</taxon>
        <taxon>Paraneoptera</taxon>
        <taxon>Hemiptera</taxon>
        <taxon>Sternorrhyncha</taxon>
        <taxon>Aphidomorpha</taxon>
        <taxon>Aphidoidea</taxon>
        <taxon>Aphididae</taxon>
        <taxon>Aphidini</taxon>
        <taxon>Aphis</taxon>
        <taxon>Aphis</taxon>
    </lineage>
</organism>
<dbReference type="OrthoDB" id="6616163at2759"/>
<proteinExistence type="predicted"/>
<evidence type="ECO:0000313" key="2">
    <source>
        <dbReference type="EMBL" id="KAF0696846.1"/>
    </source>
</evidence>
<dbReference type="AlphaFoldDB" id="A0A6G0VLD4"/>
<evidence type="ECO:0000313" key="3">
    <source>
        <dbReference type="Proteomes" id="UP000478052"/>
    </source>
</evidence>
<feature type="region of interest" description="Disordered" evidence="1">
    <location>
        <begin position="77"/>
        <end position="98"/>
    </location>
</feature>
<gene>
    <name evidence="2" type="ORF">FWK35_00039204</name>
</gene>
<dbReference type="EMBL" id="VUJU01015129">
    <property type="protein sequence ID" value="KAF0696846.1"/>
    <property type="molecule type" value="Genomic_DNA"/>
</dbReference>
<comment type="caution">
    <text evidence="2">The sequence shown here is derived from an EMBL/GenBank/DDBJ whole genome shotgun (WGS) entry which is preliminary data.</text>
</comment>
<sequence>MPRKEYDVSVLLDYLVKNKYDIIVDVVSGEIRKPSEDIWKRISQLMDFKISPKNVYTIVKCNRFEVREKIGLISSIPQAESPNKPTNSNIDSGSDVSEQSEDNLLSFNITLTAEEWTNIYQPTDQYYKRSDNKNRYRAYLILKPNIWTPIMHTHLVEQTRLSCPIIYKRAKIYNEGNLYMDIIGHCPTCQSNLKGILNNKPESADARVIIHFSYIGDFKFCMSEIKRKLTGEQKENAIKKMIEQGQSAAFVRRNLAKNLMNFGEQEPSNLPSANALRVLKCKTIKQGLHNEDVEICN</sequence>